<keyword evidence="3" id="KW-1185">Reference proteome</keyword>
<dbReference type="SUPFAM" id="SSF100910">
    <property type="entry name" value="Chemosensory protein Csp2"/>
    <property type="match status" value="1"/>
</dbReference>
<dbReference type="OrthoDB" id="6355718at2759"/>
<organism evidence="2 3">
    <name type="scientific">Diatraea saccharalis</name>
    <name type="common">sugarcane borer</name>
    <dbReference type="NCBI Taxonomy" id="40085"/>
    <lineage>
        <taxon>Eukaryota</taxon>
        <taxon>Metazoa</taxon>
        <taxon>Ecdysozoa</taxon>
        <taxon>Arthropoda</taxon>
        <taxon>Hexapoda</taxon>
        <taxon>Insecta</taxon>
        <taxon>Pterygota</taxon>
        <taxon>Neoptera</taxon>
        <taxon>Endopterygota</taxon>
        <taxon>Lepidoptera</taxon>
        <taxon>Glossata</taxon>
        <taxon>Ditrysia</taxon>
        <taxon>Pyraloidea</taxon>
        <taxon>Crambidae</taxon>
        <taxon>Crambinae</taxon>
        <taxon>Diatraea</taxon>
    </lineage>
</organism>
<evidence type="ECO:0008006" key="4">
    <source>
        <dbReference type="Google" id="ProtNLM"/>
    </source>
</evidence>
<proteinExistence type="predicted"/>
<keyword evidence="1" id="KW-0732">Signal</keyword>
<accession>A0A9P0C841</accession>
<name>A0A9P0C841_9NEOP</name>
<evidence type="ECO:0000313" key="2">
    <source>
        <dbReference type="EMBL" id="CAH0758129.1"/>
    </source>
</evidence>
<dbReference type="AlphaFoldDB" id="A0A9P0C841"/>
<evidence type="ECO:0000256" key="1">
    <source>
        <dbReference type="SAM" id="SignalP"/>
    </source>
</evidence>
<dbReference type="Proteomes" id="UP001153714">
    <property type="component" value="Chromosome 3"/>
</dbReference>
<feature type="signal peptide" evidence="1">
    <location>
        <begin position="1"/>
        <end position="18"/>
    </location>
</feature>
<reference evidence="2" key="2">
    <citation type="submission" date="2022-10" db="EMBL/GenBank/DDBJ databases">
        <authorList>
            <consortium name="ENA_rothamsted_submissions"/>
            <consortium name="culmorum"/>
            <person name="King R."/>
        </authorList>
    </citation>
    <scope>NUCLEOTIDE SEQUENCE</scope>
</reference>
<reference evidence="2" key="1">
    <citation type="submission" date="2021-12" db="EMBL/GenBank/DDBJ databases">
        <authorList>
            <person name="King R."/>
        </authorList>
    </citation>
    <scope>NUCLEOTIDE SEQUENCE</scope>
</reference>
<dbReference type="InterPro" id="IPR036682">
    <property type="entry name" value="OS_D_A10/PebIII_sf"/>
</dbReference>
<protein>
    <recommendedName>
        <fullName evidence="4">Chemosensory protein</fullName>
    </recommendedName>
</protein>
<dbReference type="Gene3D" id="1.10.2080.10">
    <property type="entry name" value="Insect odorant-binding protein A10/Ejaculatory bulb-specific protein 3"/>
    <property type="match status" value="1"/>
</dbReference>
<sequence>MQISHILVLCGCVWACVAQAQTQRPQVSDTALEDALNDKRFIQRQLKCALGEAPCDPIGKRLKSKYLVLFHDFKSFVK</sequence>
<dbReference type="EMBL" id="OU893334">
    <property type="protein sequence ID" value="CAH0758129.1"/>
    <property type="molecule type" value="Genomic_DNA"/>
</dbReference>
<gene>
    <name evidence="2" type="ORF">DIATSA_LOCUS8605</name>
</gene>
<evidence type="ECO:0000313" key="3">
    <source>
        <dbReference type="Proteomes" id="UP001153714"/>
    </source>
</evidence>
<feature type="chain" id="PRO_5040150399" description="Chemosensory protein" evidence="1">
    <location>
        <begin position="19"/>
        <end position="78"/>
    </location>
</feature>